<dbReference type="InterPro" id="IPR029033">
    <property type="entry name" value="His_PPase_superfam"/>
</dbReference>
<reference evidence="3" key="2">
    <citation type="journal article" date="2021" name="Mar. Drugs">
        <title>Genome Reduction and Secondary Metabolism of the Marine Sponge-Associated Cyanobacterium Leptothoe.</title>
        <authorList>
            <person name="Konstantinou D."/>
            <person name="Popin R.V."/>
            <person name="Fewer D.P."/>
            <person name="Sivonen K."/>
            <person name="Gkelis S."/>
        </authorList>
    </citation>
    <scope>NUCLEOTIDE SEQUENCE</scope>
    <source>
        <strain evidence="3">TAU-MAC 1115</strain>
    </source>
</reference>
<evidence type="ECO:0000256" key="1">
    <source>
        <dbReference type="PIRSR" id="PIRSR613078-1"/>
    </source>
</evidence>
<evidence type="ECO:0000313" key="4">
    <source>
        <dbReference type="Proteomes" id="UP000717364"/>
    </source>
</evidence>
<dbReference type="PANTHER" id="PTHR48100">
    <property type="entry name" value="BROAD-SPECIFICITY PHOSPHATASE YOR283W-RELATED"/>
    <property type="match status" value="1"/>
</dbReference>
<dbReference type="AlphaFoldDB" id="A0A947DEG1"/>
<protein>
    <submittedName>
        <fullName evidence="3">Histidine phosphatase family protein</fullName>
    </submittedName>
</protein>
<name>A0A947DEG1_9CYAN</name>
<feature type="active site" description="Tele-phosphohistidine intermediate" evidence="1">
    <location>
        <position position="15"/>
    </location>
</feature>
<keyword evidence="4" id="KW-1185">Reference proteome</keyword>
<dbReference type="SMART" id="SM00855">
    <property type="entry name" value="PGAM"/>
    <property type="match status" value="1"/>
</dbReference>
<dbReference type="CDD" id="cd07067">
    <property type="entry name" value="HP_PGM_like"/>
    <property type="match status" value="1"/>
</dbReference>
<dbReference type="EMBL" id="JADOES010000013">
    <property type="protein sequence ID" value="MBT9315527.1"/>
    <property type="molecule type" value="Genomic_DNA"/>
</dbReference>
<feature type="active site" description="Proton donor/acceptor" evidence="1">
    <location>
        <position position="93"/>
    </location>
</feature>
<dbReference type="SUPFAM" id="SSF53254">
    <property type="entry name" value="Phosphoglycerate mutase-like"/>
    <property type="match status" value="1"/>
</dbReference>
<organism evidence="3 4">
    <name type="scientific">Leptothoe spongobia TAU-MAC 1115</name>
    <dbReference type="NCBI Taxonomy" id="1967444"/>
    <lineage>
        <taxon>Bacteria</taxon>
        <taxon>Bacillati</taxon>
        <taxon>Cyanobacteriota</taxon>
        <taxon>Cyanophyceae</taxon>
        <taxon>Nodosilineales</taxon>
        <taxon>Cymatolegaceae</taxon>
        <taxon>Leptothoe</taxon>
        <taxon>Leptothoe spongobia</taxon>
    </lineage>
</organism>
<evidence type="ECO:0000256" key="2">
    <source>
        <dbReference type="PIRSR" id="PIRSR613078-2"/>
    </source>
</evidence>
<feature type="binding site" evidence="2">
    <location>
        <position position="65"/>
    </location>
    <ligand>
        <name>substrate</name>
    </ligand>
</feature>
<dbReference type="InterPro" id="IPR050275">
    <property type="entry name" value="PGM_Phosphatase"/>
</dbReference>
<reference evidence="3" key="1">
    <citation type="submission" date="2020-11" db="EMBL/GenBank/DDBJ databases">
        <authorList>
            <person name="Konstantinou D."/>
            <person name="Gkelis S."/>
            <person name="Popin R."/>
            <person name="Fewer D."/>
            <person name="Sivonen K."/>
        </authorList>
    </citation>
    <scope>NUCLEOTIDE SEQUENCE</scope>
    <source>
        <strain evidence="3">TAU-MAC 1115</strain>
    </source>
</reference>
<dbReference type="Pfam" id="PF00300">
    <property type="entry name" value="His_Phos_1"/>
    <property type="match status" value="1"/>
</dbReference>
<dbReference type="PANTHER" id="PTHR48100:SF10">
    <property type="entry name" value="2-CARBOXY-D-ARABINITOL-1-PHOSPHATASE-RELATED"/>
    <property type="match status" value="1"/>
</dbReference>
<accession>A0A947DEG1</accession>
<dbReference type="InterPro" id="IPR013078">
    <property type="entry name" value="His_Pase_superF_clade-1"/>
</dbReference>
<gene>
    <name evidence="3" type="ORF">IXB50_08825</name>
</gene>
<dbReference type="RefSeq" id="WP_215608598.1">
    <property type="nucleotide sequence ID" value="NZ_JADOES010000013.1"/>
</dbReference>
<feature type="binding site" evidence="2">
    <location>
        <begin position="14"/>
        <end position="21"/>
    </location>
    <ligand>
        <name>substrate</name>
    </ligand>
</feature>
<comment type="caution">
    <text evidence="3">The sequence shown here is derived from an EMBL/GenBank/DDBJ whole genome shotgun (WGS) entry which is preliminary data.</text>
</comment>
<evidence type="ECO:0000313" key="3">
    <source>
        <dbReference type="EMBL" id="MBT9315527.1"/>
    </source>
</evidence>
<dbReference type="GO" id="GO:0016791">
    <property type="term" value="F:phosphatase activity"/>
    <property type="evidence" value="ECO:0007669"/>
    <property type="project" value="TreeGrafter"/>
</dbReference>
<dbReference type="Proteomes" id="UP000717364">
    <property type="component" value="Unassembled WGS sequence"/>
</dbReference>
<proteinExistence type="predicted"/>
<dbReference type="Gene3D" id="3.40.50.1240">
    <property type="entry name" value="Phosphoglycerate mutase-like"/>
    <property type="match status" value="1"/>
</dbReference>
<sequence>MRTDRPPSRIILVRHGRSTFNDQGRYQGSSDQAVLTPTGIKTARQVGQYLKSIAIDAVYTSPLLRAKQTAGEILKAMADKRPKPITVSNDLREIDLSVWEGLTYEHVRHHHKDIYDCWQQRPEEFKLPYSDSNYHFPVNDLYERAQRFWTHSLPHYSGKTVLIVSHGGTNHALISTALDLRPKHHHRLQQSNCGISVLEFSGHGVTLNQLNQTTVIKEILPKLKAGKQGLRLLLLPEDSLTSVACKQLAHRLAAIKLDFCLSVTAGQQWLHTLLRYHPSITQFADERDDFLQDWHQGGTEFFGSTQELMTGLAITPTPSIQTLLMQTLGGRPYQGEKLSIKPGQLSVIHYPQSHRPVVQAINI</sequence>